<protein>
    <submittedName>
        <fullName evidence="4">Uncharacterized protein</fullName>
    </submittedName>
</protein>
<organism evidence="4 5">
    <name type="scientific">Venturia inaequalis</name>
    <name type="common">Apple scab fungus</name>
    <dbReference type="NCBI Taxonomy" id="5025"/>
    <lineage>
        <taxon>Eukaryota</taxon>
        <taxon>Fungi</taxon>
        <taxon>Dikarya</taxon>
        <taxon>Ascomycota</taxon>
        <taxon>Pezizomycotina</taxon>
        <taxon>Dothideomycetes</taxon>
        <taxon>Pleosporomycetidae</taxon>
        <taxon>Venturiales</taxon>
        <taxon>Venturiaceae</taxon>
        <taxon>Venturia</taxon>
    </lineage>
</organism>
<evidence type="ECO:0000313" key="4">
    <source>
        <dbReference type="EMBL" id="KAE9981305.1"/>
    </source>
</evidence>
<feature type="compositionally biased region" description="Basic and acidic residues" evidence="1">
    <location>
        <begin position="43"/>
        <end position="54"/>
    </location>
</feature>
<dbReference type="EMBL" id="WNWS01000091">
    <property type="protein sequence ID" value="KAE9981305.1"/>
    <property type="molecule type" value="Genomic_DNA"/>
</dbReference>
<evidence type="ECO:0000313" key="3">
    <source>
        <dbReference type="EMBL" id="KAE9978221.1"/>
    </source>
</evidence>
<gene>
    <name evidence="2" type="ORF">BLS_005631</name>
    <name evidence="3" type="ORF">EG327_007470</name>
    <name evidence="4" type="ORF">EG328_011767</name>
</gene>
<dbReference type="Proteomes" id="UP000433883">
    <property type="component" value="Unassembled WGS sequence"/>
</dbReference>
<reference evidence="4 5" key="1">
    <citation type="submission" date="2018-12" db="EMBL/GenBank/DDBJ databases">
        <title>Venturia inaequalis Genome Resource.</title>
        <authorList>
            <person name="Lichtner F.J."/>
        </authorList>
    </citation>
    <scope>NUCLEOTIDE SEQUENCE [LARGE SCALE GENOMIC DNA]</scope>
    <source>
        <strain evidence="4 5">120213</strain>
        <strain evidence="2">Bline_iso_100314</strain>
        <strain evidence="3 6">DMI_063113</strain>
    </source>
</reference>
<accession>A0A8H3V3E9</accession>
<name>A0A8H3V3E9_VENIN</name>
<keyword evidence="6" id="KW-1185">Reference proteome</keyword>
<dbReference type="EMBL" id="WNWQ01000393">
    <property type="protein sequence ID" value="KAE9968864.1"/>
    <property type="molecule type" value="Genomic_DNA"/>
</dbReference>
<evidence type="ECO:0000313" key="6">
    <source>
        <dbReference type="Proteomes" id="UP000490939"/>
    </source>
</evidence>
<evidence type="ECO:0000313" key="2">
    <source>
        <dbReference type="EMBL" id="KAE9968864.1"/>
    </source>
</evidence>
<comment type="caution">
    <text evidence="4">The sequence shown here is derived from an EMBL/GenBank/DDBJ whole genome shotgun (WGS) entry which is preliminary data.</text>
</comment>
<evidence type="ECO:0000313" key="5">
    <source>
        <dbReference type="Proteomes" id="UP000447873"/>
    </source>
</evidence>
<feature type="compositionally biased region" description="Acidic residues" evidence="1">
    <location>
        <begin position="19"/>
        <end position="42"/>
    </location>
</feature>
<dbReference type="AlphaFoldDB" id="A0A8H3V3E9"/>
<dbReference type="Proteomes" id="UP000447873">
    <property type="component" value="Unassembled WGS sequence"/>
</dbReference>
<feature type="region of interest" description="Disordered" evidence="1">
    <location>
        <begin position="1"/>
        <end position="54"/>
    </location>
</feature>
<sequence length="117" mass="13539">MSNSKEKDLAAVEVTVSTDDLEESDEESEESDEESEQSDEESEKGVEQPKDRGWELDILSVEQLPVSEMEMAVDNWAEADRFWNRSRFEQDPKYLEDRTNHFVASSASEWPSLIDLY</sequence>
<feature type="compositionally biased region" description="Basic and acidic residues" evidence="1">
    <location>
        <begin position="1"/>
        <end position="10"/>
    </location>
</feature>
<proteinExistence type="predicted"/>
<dbReference type="EMBL" id="WNWR01000449">
    <property type="protein sequence ID" value="KAE9978221.1"/>
    <property type="molecule type" value="Genomic_DNA"/>
</dbReference>
<evidence type="ECO:0000256" key="1">
    <source>
        <dbReference type="SAM" id="MobiDB-lite"/>
    </source>
</evidence>
<dbReference type="Proteomes" id="UP000490939">
    <property type="component" value="Unassembled WGS sequence"/>
</dbReference>